<feature type="region of interest" description="Disordered" evidence="2">
    <location>
        <begin position="2124"/>
        <end position="2159"/>
    </location>
</feature>
<feature type="region of interest" description="Disordered" evidence="2">
    <location>
        <begin position="364"/>
        <end position="391"/>
    </location>
</feature>
<reference evidence="3 4" key="1">
    <citation type="journal article" date="2018" name="Nat. Ecol. Evol.">
        <title>Genomic signatures of mitonuclear coevolution across populations of Tigriopus californicus.</title>
        <authorList>
            <person name="Barreto F.S."/>
            <person name="Watson E.T."/>
            <person name="Lima T.G."/>
            <person name="Willett C.S."/>
            <person name="Edmands S."/>
            <person name="Li W."/>
            <person name="Burton R.S."/>
        </authorList>
    </citation>
    <scope>NUCLEOTIDE SEQUENCE [LARGE SCALE GENOMIC DNA]</scope>
    <source>
        <strain evidence="3 4">San Diego</strain>
    </source>
</reference>
<feature type="compositionally biased region" description="Basic and acidic residues" evidence="2">
    <location>
        <begin position="742"/>
        <end position="759"/>
    </location>
</feature>
<dbReference type="STRING" id="6832.A0A553PT21"/>
<feature type="compositionally biased region" description="Polar residues" evidence="2">
    <location>
        <begin position="1537"/>
        <end position="1549"/>
    </location>
</feature>
<feature type="compositionally biased region" description="Basic and acidic residues" evidence="2">
    <location>
        <begin position="1756"/>
        <end position="1768"/>
    </location>
</feature>
<feature type="region of interest" description="Disordered" evidence="2">
    <location>
        <begin position="2046"/>
        <end position="2090"/>
    </location>
</feature>
<organism evidence="3 4">
    <name type="scientific">Tigriopus californicus</name>
    <name type="common">Marine copepod</name>
    <dbReference type="NCBI Taxonomy" id="6832"/>
    <lineage>
        <taxon>Eukaryota</taxon>
        <taxon>Metazoa</taxon>
        <taxon>Ecdysozoa</taxon>
        <taxon>Arthropoda</taxon>
        <taxon>Crustacea</taxon>
        <taxon>Multicrustacea</taxon>
        <taxon>Hexanauplia</taxon>
        <taxon>Copepoda</taxon>
        <taxon>Harpacticoida</taxon>
        <taxon>Harpacticidae</taxon>
        <taxon>Tigriopus</taxon>
    </lineage>
</organism>
<dbReference type="EMBL" id="VCGU01000001">
    <property type="protein sequence ID" value="TRY80816.1"/>
    <property type="molecule type" value="Genomic_DNA"/>
</dbReference>
<dbReference type="Proteomes" id="UP000318571">
    <property type="component" value="Chromosome 12"/>
</dbReference>
<proteinExistence type="predicted"/>
<name>A0A553PT21_TIGCA</name>
<accession>A0A553PT21</accession>
<feature type="region of interest" description="Disordered" evidence="2">
    <location>
        <begin position="908"/>
        <end position="928"/>
    </location>
</feature>
<feature type="compositionally biased region" description="Polar residues" evidence="2">
    <location>
        <begin position="2058"/>
        <end position="2067"/>
    </location>
</feature>
<feature type="region of interest" description="Disordered" evidence="2">
    <location>
        <begin position="1712"/>
        <end position="1796"/>
    </location>
</feature>
<feature type="compositionally biased region" description="Polar residues" evidence="2">
    <location>
        <begin position="2248"/>
        <end position="2264"/>
    </location>
</feature>
<evidence type="ECO:0000256" key="1">
    <source>
        <dbReference type="SAM" id="Coils"/>
    </source>
</evidence>
<keyword evidence="1" id="KW-0175">Coiled coil</keyword>
<feature type="region of interest" description="Disordered" evidence="2">
    <location>
        <begin position="419"/>
        <end position="575"/>
    </location>
</feature>
<feature type="compositionally biased region" description="Polar residues" evidence="2">
    <location>
        <begin position="533"/>
        <end position="545"/>
    </location>
</feature>
<feature type="region of interest" description="Disordered" evidence="2">
    <location>
        <begin position="682"/>
        <end position="809"/>
    </location>
</feature>
<feature type="compositionally biased region" description="Low complexity" evidence="2">
    <location>
        <begin position="1746"/>
        <end position="1755"/>
    </location>
</feature>
<feature type="compositionally biased region" description="Polar residues" evidence="2">
    <location>
        <begin position="1397"/>
        <end position="1414"/>
    </location>
</feature>
<comment type="caution">
    <text evidence="3">The sequence shown here is derived from an EMBL/GenBank/DDBJ whole genome shotgun (WGS) entry which is preliminary data.</text>
</comment>
<keyword evidence="4" id="KW-1185">Reference proteome</keyword>
<dbReference type="OMA" id="EIHVPLD"/>
<feature type="compositionally biased region" description="Basic and acidic residues" evidence="2">
    <location>
        <begin position="457"/>
        <end position="468"/>
    </location>
</feature>
<sequence length="2554" mass="286296">MKWMNAWLNVKMRFRNQPLEKVREVLCDVQKDMLILQSGSLSHKDALDKVEDIRQQLDDCKLSLSFYPNESKDLREAVNDLDENLVEIRSSLRPNVLVFTPASENMVVEMPATPQVESTSDSFLKPIPGSGSVVEMSDMSDASDNEEIERRYSITTPMEEKSLEQIQMKNTQETPVHSEVGYEEAKLFESDLDYTIQSFAAERGSLIDDSAEESGSDNDRQEENEEVISSTPDAEKYFQAHVRSQQTRYSHGDLDIEVGSLKDQEHQSTLKVKDLHQDDIFDIHDLRELPNLKVETHFQGPLSSYEALYDETELENVQADPKIGADNIRLAARHQGTFQGGLEDGQPSSYENIYQPDQDDLVCPPQSSSNELPSSRWSAPVSSIEPPILQEDEFQSRYGEVRDRIESHWNDLANIVGTAPGFDTEQLGHAPPTLSERRSSTTSSSSKSSTKSSSKSTSDKDKHEPEAEMERDDSLDDEMIVHEDEDPLGDPAQAFHEQERQEPERLSVSIQEEDEGEGDDYYEGEIKSKRQPMASSTPAKSMTHGSSSASISPANSPSPDNNPPTRPPNSISSIPSHLFVDNHMVSNMSADSMFVNVASESEFVADDTVEDTAEEFDQGDEDSLQFMVIEEKSEPQFFAERKDEVSEPVAVEEKETCEQFAMVGGDLREEVEEPMCVEKRVELLYDEEDSEEQEQKEEVLQSHDREHEMESDDEQDQSRLSSPDPVPKSDEGEPDDYYEGEVEAHPVDKEDTTKPRNGKDSIIPRSDSVFRPEETQTQGSITPDLPLPETLCGSDIPSSTEQGERLTFGDKKKFWEQMSSTESMASSVSDHNLEAKASNTMTAQSPMTDIPEERAASFEVSQVLSKKINVDELSFSGIKSEWTKEELAEQLTPERKEHFETFVKPALEEDSNESSMEDKKMPLQSKRSSIDKDKFVTMQIKGDILESELDQQEESVMSEHFIEQNSTTIVSDTVTRETVSYEATEDHRTRIITNVTITETDLTGQMTETRQRSEQSVPEVDDPMPMTHVVESHEMVEKTANGSSKLRVHISSDSLLVDDDQLRQNRISTPHPVKKSIIITAPSEEDEDQDQEEELYDEDYDDSAIGEAPMDLETARDIASEVVANVGQEALKKVDEIRRSQEELDFEQSMPKPTVEVTFDEYFVVEDIPDEYDQIEIDEVQSVQETTQNQEHNMDEVKRVAQEFVDGIEEQAKELAERISPMGNDSETVRQQIETEKWREEDKAQSATQIGVSNPMQSEVSLEISDSDLQADLAEMQDELKRHYSEVEMESDEISASELHKGEGRELREEMEEGFEDVEERLNDVVDEVVMSEVSYHHYVPSHFPEITSFRSHFVRPFGSEDSESVLHQNLLAIPILESNQNESQRDLPSESHVFGSVQSHSAQDQQSTFISSTNSEDIWASEAKVMLRKDRIDHTKKSSEYDSSSSNSKLNRRSGTDFESGGGWSSSGDNYVTATASASALSRPSSSDMEAMYSAMSSAKSSTLTADYETAQGSSTHSALSTDYFTAVSSMTSKDSLRSLDTSESSGCLGSVEVSETTEPSEMLMDHSIHSERDLITPTGAPMEELASHSPIVSTMTPLVEDTSETDDEAHSPVILPNMKRSVEMVFNDVSEGDEKAVHALSESRETLNASILTISSGSEVTVQEIKDSSKTTTGEESFLAQGATPEESRCGSRESYQFPRVVSFETSVFDSHGHSELRGQKSFDSEFGSRPESELKILESRPQSMSEAMFSRSSSEDQRPSSKEDMSDSELPIMLRVKSDPFERPVTPEPCYEEEETILDEEENIDIAQAVEQDPKSEVEHNVEFLPGVEIMHAHPRDDDLLVESPPPIKSKIVSVSYWPPLESKEDSEETKGLLDNEEVYYTEDVEDDKEWLAQQFDSENKVNIEDEGYYFSPPLDQIEEEEEDHEKDVERLKTCLKESKDFDTSRFKRLDQMKATDRDDVSMSSLQEFEKLESQVSTCGGSRSSFGSQDSLEAGPIKVMKKNSKGDDISVDSYASLQEFEKLEQACHDVVVIEKMAKEQEDVLSEIEEGHESLYSESTDSAETLSEDGRSDDDNSDDFEERMFQIDEIIKQAQSNVEQFSTGTTQQVYRQTEMLPLEDILGKNDSNTDSTGADKTPSVGTPDSDSLEASPPKEGYHCEAYRKSVLSVTSAARDQDQMQTSVDSLDMNRHTNIMETSLDSLDGKPVAKASENTMVLSTDSIEQDSNNMYAMTKSTDSLEGKGTAKPSTMLKSTDSLEESTTTCSNNTRATASMLSSGASDTLVDDLEYDPAKTHPGMKKMLLASGEIHISDSDDNSISSKDTVDISHSQVSFGHHIREVIRTTGGDEEYSQVIERTIELPADVSRVSFRGPHAEEKMREYMSQFGTDDDVQEVEYVDDKGNVVKKKVVQHRVVVSNSKSRSQGGQFKEGETFGSSGEEYYEEIDEEGNKKQYVIKQRVEPVVQATKTIEVIAERRLQQGVRNPMELNIFKSGESSKPGSGSQGYWAEDVKGSPGGSASGIFLTLNVTLYMLKYRKPPYFTLFMLHDVENLM</sequence>
<feature type="compositionally biased region" description="Acidic residues" evidence="2">
    <location>
        <begin position="684"/>
        <end position="695"/>
    </location>
</feature>
<feature type="region of interest" description="Disordered" evidence="2">
    <location>
        <begin position="1668"/>
        <end position="1694"/>
    </location>
</feature>
<feature type="region of interest" description="Disordered" evidence="2">
    <location>
        <begin position="1431"/>
        <end position="1467"/>
    </location>
</feature>
<feature type="compositionally biased region" description="Low complexity" evidence="2">
    <location>
        <begin position="440"/>
        <end position="456"/>
    </location>
</feature>
<feature type="compositionally biased region" description="Low complexity" evidence="2">
    <location>
        <begin position="546"/>
        <end position="559"/>
    </location>
</feature>
<feature type="region of interest" description="Disordered" evidence="2">
    <location>
        <begin position="1005"/>
        <end position="1024"/>
    </location>
</feature>
<feature type="compositionally biased region" description="Basic and acidic residues" evidence="2">
    <location>
        <begin position="1431"/>
        <end position="1441"/>
    </location>
</feature>
<evidence type="ECO:0000313" key="3">
    <source>
        <dbReference type="EMBL" id="TRY80816.1"/>
    </source>
</evidence>
<feature type="region of interest" description="Disordered" evidence="2">
    <location>
        <begin position="2239"/>
        <end position="2264"/>
    </location>
</feature>
<feature type="compositionally biased region" description="Acidic residues" evidence="2">
    <location>
        <begin position="511"/>
        <end position="523"/>
    </location>
</feature>
<feature type="region of interest" description="Disordered" evidence="2">
    <location>
        <begin position="1537"/>
        <end position="1561"/>
    </location>
</feature>
<feature type="compositionally biased region" description="Basic and acidic residues" evidence="2">
    <location>
        <begin position="696"/>
        <end position="708"/>
    </location>
</feature>
<feature type="compositionally biased region" description="Basic and acidic residues" evidence="2">
    <location>
        <begin position="1713"/>
        <end position="1741"/>
    </location>
</feature>
<feature type="compositionally biased region" description="Basic and acidic residues" evidence="2">
    <location>
        <begin position="496"/>
        <end position="505"/>
    </location>
</feature>
<feature type="compositionally biased region" description="Polar residues" evidence="2">
    <location>
        <begin position="365"/>
        <end position="381"/>
    </location>
</feature>
<protein>
    <submittedName>
        <fullName evidence="3">Uncharacterized protein</fullName>
    </submittedName>
</protein>
<feature type="coiled-coil region" evidence="1">
    <location>
        <begin position="1273"/>
        <end position="1328"/>
    </location>
</feature>
<feature type="region of interest" description="Disordered" evidence="2">
    <location>
        <begin position="205"/>
        <end position="234"/>
    </location>
</feature>
<feature type="compositionally biased region" description="Acidic residues" evidence="2">
    <location>
        <begin position="469"/>
        <end position="488"/>
    </location>
</feature>
<gene>
    <name evidence="3" type="ORF">TCAL_09891</name>
</gene>
<feature type="region of interest" description="Disordered" evidence="2">
    <location>
        <begin position="1382"/>
        <end position="1414"/>
    </location>
</feature>
<feature type="compositionally biased region" description="Acidic residues" evidence="2">
    <location>
        <begin position="209"/>
        <end position="226"/>
    </location>
</feature>
<feature type="compositionally biased region" description="Low complexity" evidence="2">
    <location>
        <begin position="1552"/>
        <end position="1561"/>
    </location>
</feature>
<feature type="compositionally biased region" description="Polar residues" evidence="2">
    <location>
        <begin position="2127"/>
        <end position="2147"/>
    </location>
</feature>
<evidence type="ECO:0000256" key="2">
    <source>
        <dbReference type="SAM" id="MobiDB-lite"/>
    </source>
</evidence>
<feature type="compositionally biased region" description="Acidic residues" evidence="2">
    <location>
        <begin position="732"/>
        <end position="741"/>
    </location>
</feature>
<evidence type="ECO:0000313" key="4">
    <source>
        <dbReference type="Proteomes" id="UP000318571"/>
    </source>
</evidence>